<protein>
    <submittedName>
        <fullName evidence="2">Uncharacterized protein</fullName>
    </submittedName>
</protein>
<dbReference type="AlphaFoldDB" id="A0A1I5X3D1"/>
<keyword evidence="1" id="KW-0812">Transmembrane</keyword>
<dbReference type="RefSeq" id="WP_090505741.1">
    <property type="nucleotide sequence ID" value="NZ_FOWX01000049.1"/>
</dbReference>
<evidence type="ECO:0000313" key="3">
    <source>
        <dbReference type="Proteomes" id="UP000198784"/>
    </source>
</evidence>
<sequence>MTSKFLSPDTRGHTPLWIVFWIYGVLASQVYFGSILYFYRALGTLTLGALLAGFILYTAWIMRSVWVNAFNVGNETYGHVARYLTVAWAVNAVLVSGFLFLGHIGMVSMPI</sequence>
<dbReference type="OrthoDB" id="5797237at2"/>
<dbReference type="EMBL" id="FOWX01000049">
    <property type="protein sequence ID" value="SFQ26371.1"/>
    <property type="molecule type" value="Genomic_DNA"/>
</dbReference>
<keyword evidence="3" id="KW-1185">Reference proteome</keyword>
<reference evidence="3" key="1">
    <citation type="submission" date="2016-10" db="EMBL/GenBank/DDBJ databases">
        <authorList>
            <person name="Varghese N."/>
            <person name="Submissions S."/>
        </authorList>
    </citation>
    <scope>NUCLEOTIDE SEQUENCE [LARGE SCALE GENOMIC DNA]</scope>
    <source>
        <strain evidence="3">DSM 17834</strain>
    </source>
</reference>
<feature type="transmembrane region" description="Helical" evidence="1">
    <location>
        <begin position="20"/>
        <end position="39"/>
    </location>
</feature>
<evidence type="ECO:0000256" key="1">
    <source>
        <dbReference type="SAM" id="Phobius"/>
    </source>
</evidence>
<gene>
    <name evidence="2" type="ORF">SAMN05216190_14912</name>
</gene>
<keyword evidence="1" id="KW-0472">Membrane</keyword>
<name>A0A1I5X3D1_9PSED</name>
<feature type="transmembrane region" description="Helical" evidence="1">
    <location>
        <begin position="46"/>
        <end position="66"/>
    </location>
</feature>
<evidence type="ECO:0000313" key="2">
    <source>
        <dbReference type="EMBL" id="SFQ26371.1"/>
    </source>
</evidence>
<keyword evidence="1" id="KW-1133">Transmembrane helix</keyword>
<dbReference type="Proteomes" id="UP000198784">
    <property type="component" value="Unassembled WGS sequence"/>
</dbReference>
<accession>A0A1I5X3D1</accession>
<feature type="transmembrane region" description="Helical" evidence="1">
    <location>
        <begin position="86"/>
        <end position="107"/>
    </location>
</feature>
<proteinExistence type="predicted"/>
<organism evidence="2 3">
    <name type="scientific">Pseudomonas borbori</name>
    <dbReference type="NCBI Taxonomy" id="289003"/>
    <lineage>
        <taxon>Bacteria</taxon>
        <taxon>Pseudomonadati</taxon>
        <taxon>Pseudomonadota</taxon>
        <taxon>Gammaproteobacteria</taxon>
        <taxon>Pseudomonadales</taxon>
        <taxon>Pseudomonadaceae</taxon>
        <taxon>Pseudomonas</taxon>
    </lineage>
</organism>